<dbReference type="GO" id="GO:0005886">
    <property type="term" value="C:plasma membrane"/>
    <property type="evidence" value="ECO:0007669"/>
    <property type="project" value="UniProtKB-SubCell"/>
</dbReference>
<proteinExistence type="predicted"/>
<feature type="transmembrane region" description="Helical" evidence="6">
    <location>
        <begin position="171"/>
        <end position="199"/>
    </location>
</feature>
<dbReference type="RefSeq" id="WP_094544137.1">
    <property type="nucleotide sequence ID" value="NZ_CP175671.1"/>
</dbReference>
<organism evidence="8 9">
    <name type="scientific">Brucella pseudogrignonensis</name>
    <dbReference type="NCBI Taxonomy" id="419475"/>
    <lineage>
        <taxon>Bacteria</taxon>
        <taxon>Pseudomonadati</taxon>
        <taxon>Pseudomonadota</taxon>
        <taxon>Alphaproteobacteria</taxon>
        <taxon>Hyphomicrobiales</taxon>
        <taxon>Brucellaceae</taxon>
        <taxon>Brucella/Ochrobactrum group</taxon>
        <taxon>Brucella</taxon>
    </lineage>
</organism>
<feature type="transmembrane region" description="Helical" evidence="6">
    <location>
        <begin position="58"/>
        <end position="77"/>
    </location>
</feature>
<evidence type="ECO:0000313" key="9">
    <source>
        <dbReference type="Proteomes" id="UP000216188"/>
    </source>
</evidence>
<feature type="transmembrane region" description="Helical" evidence="6">
    <location>
        <begin position="125"/>
        <end position="143"/>
    </location>
</feature>
<evidence type="ECO:0000256" key="6">
    <source>
        <dbReference type="SAM" id="Phobius"/>
    </source>
</evidence>
<dbReference type="STRING" id="419475.A8A54_22015"/>
<feature type="transmembrane region" description="Helical" evidence="6">
    <location>
        <begin position="97"/>
        <end position="118"/>
    </location>
</feature>
<evidence type="ECO:0000256" key="7">
    <source>
        <dbReference type="SAM" id="SignalP"/>
    </source>
</evidence>
<evidence type="ECO:0000313" key="8">
    <source>
        <dbReference type="EMBL" id="OYR23634.1"/>
    </source>
</evidence>
<keyword evidence="2" id="KW-1003">Cell membrane</keyword>
<dbReference type="GO" id="GO:0015658">
    <property type="term" value="F:branched-chain amino acid transmembrane transporter activity"/>
    <property type="evidence" value="ECO:0007669"/>
    <property type="project" value="InterPro"/>
</dbReference>
<dbReference type="InterPro" id="IPR001851">
    <property type="entry name" value="ABC_transp_permease"/>
</dbReference>
<evidence type="ECO:0000256" key="2">
    <source>
        <dbReference type="ARBA" id="ARBA00022475"/>
    </source>
</evidence>
<sequence>MSYRMLLIVAGCGLLALFPLAADALGQNAATSLVARIMIYAIAAASLNLILGYGGMVSFGHAAFFGIGSYVVGILYFHHAEDTLLFGFIPGSDQFPITVAAAVLVSGIAALFIGALALRTSGVQFIMITLAFAQMLFFLFVSLKTYGGEDGIIVRQANDLFGISLRDKTTMYYVILVSMILYLSFLWRVVHSSYGAVLSGIRQSERRMTAMGIETYRYKLYGFVLAGMGAGLAGALLTIFMRFASPDTLHWTKSGELMVMVILGGVGSFFGPLWGAAAFLILQTYLASWTEHWQLAMGLVLLLVVMGTKGGIVGAWLRIRHWSSRLRKVEVRT</sequence>
<dbReference type="AlphaFoldDB" id="A0A256G980"/>
<dbReference type="PANTHER" id="PTHR30482">
    <property type="entry name" value="HIGH-AFFINITY BRANCHED-CHAIN AMINO ACID TRANSPORT SYSTEM PERMEASE"/>
    <property type="match status" value="1"/>
</dbReference>
<keyword evidence="4 6" id="KW-1133">Transmembrane helix</keyword>
<evidence type="ECO:0000256" key="4">
    <source>
        <dbReference type="ARBA" id="ARBA00022989"/>
    </source>
</evidence>
<feature type="transmembrane region" description="Helical" evidence="6">
    <location>
        <begin position="294"/>
        <end position="317"/>
    </location>
</feature>
<keyword evidence="9" id="KW-1185">Reference proteome</keyword>
<accession>A0A256G980</accession>
<comment type="caution">
    <text evidence="8">The sequence shown here is derived from an EMBL/GenBank/DDBJ whole genome shotgun (WGS) entry which is preliminary data.</text>
</comment>
<comment type="subcellular location">
    <subcellularLocation>
        <location evidence="1">Cell membrane</location>
        <topology evidence="1">Multi-pass membrane protein</topology>
    </subcellularLocation>
</comment>
<evidence type="ECO:0000256" key="5">
    <source>
        <dbReference type="ARBA" id="ARBA00023136"/>
    </source>
</evidence>
<evidence type="ECO:0000256" key="1">
    <source>
        <dbReference type="ARBA" id="ARBA00004651"/>
    </source>
</evidence>
<name>A0A256G980_9HYPH</name>
<feature type="signal peptide" evidence="7">
    <location>
        <begin position="1"/>
        <end position="21"/>
    </location>
</feature>
<dbReference type="Pfam" id="PF02653">
    <property type="entry name" value="BPD_transp_2"/>
    <property type="match status" value="1"/>
</dbReference>
<keyword evidence="7" id="KW-0732">Signal</keyword>
<feature type="transmembrane region" description="Helical" evidence="6">
    <location>
        <begin position="32"/>
        <end position="51"/>
    </location>
</feature>
<evidence type="ECO:0000256" key="3">
    <source>
        <dbReference type="ARBA" id="ARBA00022692"/>
    </source>
</evidence>
<dbReference type="InterPro" id="IPR043428">
    <property type="entry name" value="LivM-like"/>
</dbReference>
<feature type="transmembrane region" description="Helical" evidence="6">
    <location>
        <begin position="257"/>
        <end position="282"/>
    </location>
</feature>
<reference evidence="8 9" key="1">
    <citation type="submission" date="2017-07" db="EMBL/GenBank/DDBJ databases">
        <title>Phylogenetic study on the rhizospheric bacterium Ochrobactrum sp. A44.</title>
        <authorList>
            <person name="Krzyzanowska D.M."/>
            <person name="Ossowicki A."/>
            <person name="Rajewska M."/>
            <person name="Maciag T."/>
            <person name="Kaczynski Z."/>
            <person name="Czerwicka M."/>
            <person name="Jafra S."/>
        </authorList>
    </citation>
    <scope>NUCLEOTIDE SEQUENCE [LARGE SCALE GENOMIC DNA]</scope>
    <source>
        <strain evidence="8 9">CCUG 30717</strain>
    </source>
</reference>
<protein>
    <submittedName>
        <fullName evidence="8">Branched-chain amino acid transport system / permease component family protein</fullName>
    </submittedName>
</protein>
<keyword evidence="5 6" id="KW-0472">Membrane</keyword>
<dbReference type="PANTHER" id="PTHR30482:SF17">
    <property type="entry name" value="ABC TRANSPORTER ATP-BINDING PROTEIN"/>
    <property type="match status" value="1"/>
</dbReference>
<feature type="chain" id="PRO_5013327643" evidence="7">
    <location>
        <begin position="22"/>
        <end position="333"/>
    </location>
</feature>
<feature type="transmembrane region" description="Helical" evidence="6">
    <location>
        <begin position="220"/>
        <end position="245"/>
    </location>
</feature>
<dbReference type="CDD" id="cd06581">
    <property type="entry name" value="TM_PBP1_LivM_like"/>
    <property type="match status" value="1"/>
</dbReference>
<dbReference type="EMBL" id="NNRM01000039">
    <property type="protein sequence ID" value="OYR23634.1"/>
    <property type="molecule type" value="Genomic_DNA"/>
</dbReference>
<dbReference type="Proteomes" id="UP000216188">
    <property type="component" value="Unassembled WGS sequence"/>
</dbReference>
<gene>
    <name evidence="8" type="ORF">CEV34_3638</name>
</gene>
<keyword evidence="3 6" id="KW-0812">Transmembrane</keyword>